<dbReference type="Pfam" id="PF12833">
    <property type="entry name" value="HTH_18"/>
    <property type="match status" value="1"/>
</dbReference>
<dbReference type="Gene3D" id="1.10.10.60">
    <property type="entry name" value="Homeodomain-like"/>
    <property type="match status" value="1"/>
</dbReference>
<dbReference type="InterPro" id="IPR046532">
    <property type="entry name" value="DUF6597"/>
</dbReference>
<dbReference type="Pfam" id="PF20240">
    <property type="entry name" value="DUF6597"/>
    <property type="match status" value="1"/>
</dbReference>
<evidence type="ECO:0000256" key="2">
    <source>
        <dbReference type="ARBA" id="ARBA00023125"/>
    </source>
</evidence>
<protein>
    <submittedName>
        <fullName evidence="5">Helix-turn-helix domain-containing protein</fullName>
    </submittedName>
</protein>
<evidence type="ECO:0000256" key="3">
    <source>
        <dbReference type="ARBA" id="ARBA00023163"/>
    </source>
</evidence>
<proteinExistence type="predicted"/>
<comment type="caution">
    <text evidence="5">The sequence shown here is derived from an EMBL/GenBank/DDBJ whole genome shotgun (WGS) entry which is preliminary data.</text>
</comment>
<dbReference type="Proteomes" id="UP001549749">
    <property type="component" value="Unassembled WGS sequence"/>
</dbReference>
<dbReference type="EMBL" id="JBEXAC010000001">
    <property type="protein sequence ID" value="MET6996920.1"/>
    <property type="molecule type" value="Genomic_DNA"/>
</dbReference>
<evidence type="ECO:0000313" key="6">
    <source>
        <dbReference type="Proteomes" id="UP001549749"/>
    </source>
</evidence>
<evidence type="ECO:0000259" key="4">
    <source>
        <dbReference type="PROSITE" id="PS01124"/>
    </source>
</evidence>
<accession>A0ABV2T3K3</accession>
<keyword evidence="2" id="KW-0238">DNA-binding</keyword>
<organism evidence="5 6">
    <name type="scientific">Chitinophaga defluvii</name>
    <dbReference type="NCBI Taxonomy" id="3163343"/>
    <lineage>
        <taxon>Bacteria</taxon>
        <taxon>Pseudomonadati</taxon>
        <taxon>Bacteroidota</taxon>
        <taxon>Chitinophagia</taxon>
        <taxon>Chitinophagales</taxon>
        <taxon>Chitinophagaceae</taxon>
        <taxon>Chitinophaga</taxon>
    </lineage>
</organism>
<keyword evidence="6" id="KW-1185">Reference proteome</keyword>
<feature type="domain" description="HTH araC/xylS-type" evidence="4">
    <location>
        <begin position="187"/>
        <end position="283"/>
    </location>
</feature>
<dbReference type="InterPro" id="IPR050204">
    <property type="entry name" value="AraC_XylS_family_regulators"/>
</dbReference>
<keyword evidence="3" id="KW-0804">Transcription</keyword>
<dbReference type="PANTHER" id="PTHR46796:SF13">
    <property type="entry name" value="HTH-TYPE TRANSCRIPTIONAL ACTIVATOR RHAS"/>
    <property type="match status" value="1"/>
</dbReference>
<gene>
    <name evidence="5" type="ORF">ABR189_06055</name>
</gene>
<evidence type="ECO:0000313" key="5">
    <source>
        <dbReference type="EMBL" id="MET6996920.1"/>
    </source>
</evidence>
<sequence length="288" mass="32690">MLLAAEQSRTGVANSKSRSDSGFFKYHQTAYMIHEVISPCEALKDLISHFWVGTWDTTSQKPHTTYYVVANSLTEIIFAFNGNHPAADLLFSAVQGHTHRPNQFTVDGFYHLIGVSFYSHAIPRLFNIPASELNNAFISLDTFLGQEGVILNEKIALAQNTPQRIELLSACFMAMLKKPQLEDSLISRAIKTIRNSNGKTKIEDLANTFCLSQKQFNRRFKAFSGFNPKTYSRIIRFESVIQTYPHTANLTETAYAHDYYDQAHFIHEFKSFTGFAPGDFWKLGEAQH</sequence>
<dbReference type="InterPro" id="IPR018060">
    <property type="entry name" value="HTH_AraC"/>
</dbReference>
<keyword evidence="1" id="KW-0805">Transcription regulation</keyword>
<evidence type="ECO:0000256" key="1">
    <source>
        <dbReference type="ARBA" id="ARBA00023015"/>
    </source>
</evidence>
<dbReference type="SMART" id="SM00342">
    <property type="entry name" value="HTH_ARAC"/>
    <property type="match status" value="1"/>
</dbReference>
<reference evidence="5 6" key="1">
    <citation type="submission" date="2024-06" db="EMBL/GenBank/DDBJ databases">
        <title>Chitinophaga defluvii sp. nov., isolated from municipal sewage.</title>
        <authorList>
            <person name="Zhang L."/>
        </authorList>
    </citation>
    <scope>NUCLEOTIDE SEQUENCE [LARGE SCALE GENOMIC DNA]</scope>
    <source>
        <strain evidence="5 6">H8</strain>
    </source>
</reference>
<dbReference type="PANTHER" id="PTHR46796">
    <property type="entry name" value="HTH-TYPE TRANSCRIPTIONAL ACTIVATOR RHAS-RELATED"/>
    <property type="match status" value="1"/>
</dbReference>
<dbReference type="PROSITE" id="PS01124">
    <property type="entry name" value="HTH_ARAC_FAMILY_2"/>
    <property type="match status" value="1"/>
</dbReference>
<dbReference type="RefSeq" id="WP_354659561.1">
    <property type="nucleotide sequence ID" value="NZ_JBEXAC010000001.1"/>
</dbReference>
<name>A0ABV2T3K3_9BACT</name>